<accession>A0A6J7CF26</accession>
<evidence type="ECO:0000259" key="1">
    <source>
        <dbReference type="Pfam" id="PF01261"/>
    </source>
</evidence>
<proteinExistence type="predicted"/>
<organism evidence="2">
    <name type="scientific">freshwater metagenome</name>
    <dbReference type="NCBI Taxonomy" id="449393"/>
    <lineage>
        <taxon>unclassified sequences</taxon>
        <taxon>metagenomes</taxon>
        <taxon>ecological metagenomes</taxon>
    </lineage>
</organism>
<name>A0A6J7CF26_9ZZZZ</name>
<dbReference type="InterPro" id="IPR050312">
    <property type="entry name" value="IolE/XylAMocC-like"/>
</dbReference>
<feature type="domain" description="Xylose isomerase-like TIM barrel" evidence="1">
    <location>
        <begin position="20"/>
        <end position="251"/>
    </location>
</feature>
<dbReference type="InterPro" id="IPR036237">
    <property type="entry name" value="Xyl_isomerase-like_sf"/>
</dbReference>
<dbReference type="InterPro" id="IPR013022">
    <property type="entry name" value="Xyl_isomerase-like_TIM-brl"/>
</dbReference>
<sequence length="288" mass="32104">MKLACGDHSFPLLDHESTIDLIAGMGFEGFDLALMGNRSHIRPEHIRSDIPLAADTIGKSIRRRGLEISDVFSIPWTTFDTMAPNNPDPEEKIASRKLFEDLLEFTLRIKAPGITMVPGIDFETLGHERSLELAAEELQWRAAKMKTEGLRFSVECHIGSVAASPEDVLTLLSLAPDLKLTLDYTHFIAPGYLQEDIDRLAPYAGHAQIRGGRPGAGQCSMKENTIDYESVVSVLDQSGYDGYLAVEYVWIDWENMNRCDIVSESVLMRDRLKAALAGEKWTYPESST</sequence>
<dbReference type="Pfam" id="PF01261">
    <property type="entry name" value="AP_endonuc_2"/>
    <property type="match status" value="1"/>
</dbReference>
<reference evidence="2" key="1">
    <citation type="submission" date="2020-05" db="EMBL/GenBank/DDBJ databases">
        <authorList>
            <person name="Chiriac C."/>
            <person name="Salcher M."/>
            <person name="Ghai R."/>
            <person name="Kavagutti S V."/>
        </authorList>
    </citation>
    <scope>NUCLEOTIDE SEQUENCE</scope>
</reference>
<dbReference type="PANTHER" id="PTHR12110:SF53">
    <property type="entry name" value="BLR5974 PROTEIN"/>
    <property type="match status" value="1"/>
</dbReference>
<protein>
    <submittedName>
        <fullName evidence="2">Unannotated protein</fullName>
    </submittedName>
</protein>
<gene>
    <name evidence="2" type="ORF">UFOPK3342_00075</name>
</gene>
<dbReference type="EMBL" id="CAFBLH010000001">
    <property type="protein sequence ID" value="CAB4855544.1"/>
    <property type="molecule type" value="Genomic_DNA"/>
</dbReference>
<dbReference type="Gene3D" id="3.20.20.150">
    <property type="entry name" value="Divalent-metal-dependent TIM barrel enzymes"/>
    <property type="match status" value="1"/>
</dbReference>
<dbReference type="AlphaFoldDB" id="A0A6J7CF26"/>
<dbReference type="PANTHER" id="PTHR12110">
    <property type="entry name" value="HYDROXYPYRUVATE ISOMERASE"/>
    <property type="match status" value="1"/>
</dbReference>
<evidence type="ECO:0000313" key="2">
    <source>
        <dbReference type="EMBL" id="CAB4855544.1"/>
    </source>
</evidence>
<dbReference type="SUPFAM" id="SSF51658">
    <property type="entry name" value="Xylose isomerase-like"/>
    <property type="match status" value="1"/>
</dbReference>